<keyword evidence="2" id="KW-1185">Reference proteome</keyword>
<dbReference type="Proteomes" id="UP000789570">
    <property type="component" value="Unassembled WGS sequence"/>
</dbReference>
<evidence type="ECO:0000313" key="2">
    <source>
        <dbReference type="Proteomes" id="UP000789570"/>
    </source>
</evidence>
<feature type="non-terminal residue" evidence="1">
    <location>
        <position position="1"/>
    </location>
</feature>
<protein>
    <submittedName>
        <fullName evidence="1">7886_t:CDS:1</fullName>
    </submittedName>
</protein>
<comment type="caution">
    <text evidence="1">The sequence shown here is derived from an EMBL/GenBank/DDBJ whole genome shotgun (WGS) entry which is preliminary data.</text>
</comment>
<sequence length="40" mass="4762">YENEMRKRSTVDVLKSRSAAFQVSTPIGYLRAFIRNCYYK</sequence>
<proteinExistence type="predicted"/>
<evidence type="ECO:0000313" key="1">
    <source>
        <dbReference type="EMBL" id="CAG8738922.1"/>
    </source>
</evidence>
<accession>A0A9N9IKU4</accession>
<gene>
    <name evidence="1" type="ORF">FCALED_LOCUS15498</name>
</gene>
<dbReference type="AlphaFoldDB" id="A0A9N9IKU4"/>
<name>A0A9N9IKU4_9GLOM</name>
<dbReference type="EMBL" id="CAJVPQ010014282">
    <property type="protein sequence ID" value="CAG8738922.1"/>
    <property type="molecule type" value="Genomic_DNA"/>
</dbReference>
<organism evidence="1 2">
    <name type="scientific">Funneliformis caledonium</name>
    <dbReference type="NCBI Taxonomy" id="1117310"/>
    <lineage>
        <taxon>Eukaryota</taxon>
        <taxon>Fungi</taxon>
        <taxon>Fungi incertae sedis</taxon>
        <taxon>Mucoromycota</taxon>
        <taxon>Glomeromycotina</taxon>
        <taxon>Glomeromycetes</taxon>
        <taxon>Glomerales</taxon>
        <taxon>Glomeraceae</taxon>
        <taxon>Funneliformis</taxon>
    </lineage>
</organism>
<feature type="non-terminal residue" evidence="1">
    <location>
        <position position="40"/>
    </location>
</feature>
<dbReference type="OrthoDB" id="655030at2759"/>
<reference evidence="1" key="1">
    <citation type="submission" date="2021-06" db="EMBL/GenBank/DDBJ databases">
        <authorList>
            <person name="Kallberg Y."/>
            <person name="Tangrot J."/>
            <person name="Rosling A."/>
        </authorList>
    </citation>
    <scope>NUCLEOTIDE SEQUENCE</scope>
    <source>
        <strain evidence="1">UK204</strain>
    </source>
</reference>